<name>A0A6D2JMQ6_9BRAS</name>
<dbReference type="InterPro" id="IPR052343">
    <property type="entry name" value="Retrotransposon-Effector_Assoc"/>
</dbReference>
<sequence>MVTGLGKAMAEDYGWATTRIVVEFITDPLGGWDPATEFARDLEISCWTWISRLQLITCHHVWFQRWIGLDGFLDSIERGWNDTRGEAVPTLVDRIQNCRHEISVWRKNNQPYGKKKITELQAALEEVQNDDNSTQDELNAITNKLMEAYRDEENYWKQKSRNMWLNDGDLNTKFFHASTKQRRAINRIVGLQNDANVWVSGEQEVAKVAVNYFDNLFTSISPTDFTGILSNVSERGTSRENEILTQRVTEAEVRETLFMMNAEKAPGPDGMTALFFQRSWHIVKDDIITMVNNFLLSGIFDERLNMTNICLIPKTERPSRMTELRPISLCNVGYKIISKVLCQRLKVLLPRLISETESAFVPGRLISDNI</sequence>
<organism evidence="2 3">
    <name type="scientific">Microthlaspi erraticum</name>
    <dbReference type="NCBI Taxonomy" id="1685480"/>
    <lineage>
        <taxon>Eukaryota</taxon>
        <taxon>Viridiplantae</taxon>
        <taxon>Streptophyta</taxon>
        <taxon>Embryophyta</taxon>
        <taxon>Tracheophyta</taxon>
        <taxon>Spermatophyta</taxon>
        <taxon>Magnoliopsida</taxon>
        <taxon>eudicotyledons</taxon>
        <taxon>Gunneridae</taxon>
        <taxon>Pentapetalae</taxon>
        <taxon>rosids</taxon>
        <taxon>malvids</taxon>
        <taxon>Brassicales</taxon>
        <taxon>Brassicaceae</taxon>
        <taxon>Coluteocarpeae</taxon>
        <taxon>Microthlaspi</taxon>
    </lineage>
</organism>
<proteinExistence type="predicted"/>
<dbReference type="EMBL" id="CACVBM020001274">
    <property type="protein sequence ID" value="CAA7043010.1"/>
    <property type="molecule type" value="Genomic_DNA"/>
</dbReference>
<comment type="caution">
    <text evidence="2">The sequence shown here is derived from an EMBL/GenBank/DDBJ whole genome shotgun (WGS) entry which is preliminary data.</text>
</comment>
<dbReference type="AlphaFoldDB" id="A0A6D2JMQ6"/>
<accession>A0A6D2JMQ6</accession>
<dbReference type="OrthoDB" id="1937198at2759"/>
<reference evidence="2" key="1">
    <citation type="submission" date="2020-01" db="EMBL/GenBank/DDBJ databases">
        <authorList>
            <person name="Mishra B."/>
        </authorList>
    </citation>
    <scope>NUCLEOTIDE SEQUENCE [LARGE SCALE GENOMIC DNA]</scope>
</reference>
<keyword evidence="1" id="KW-0175">Coiled coil</keyword>
<protein>
    <submittedName>
        <fullName evidence="2">Uncharacterized protein</fullName>
    </submittedName>
</protein>
<evidence type="ECO:0000313" key="3">
    <source>
        <dbReference type="Proteomes" id="UP000467841"/>
    </source>
</evidence>
<keyword evidence="3" id="KW-1185">Reference proteome</keyword>
<gene>
    <name evidence="2" type="ORF">MERR_LOCUS30245</name>
</gene>
<dbReference type="Proteomes" id="UP000467841">
    <property type="component" value="Unassembled WGS sequence"/>
</dbReference>
<evidence type="ECO:0000256" key="1">
    <source>
        <dbReference type="SAM" id="Coils"/>
    </source>
</evidence>
<feature type="coiled-coil region" evidence="1">
    <location>
        <begin position="117"/>
        <end position="144"/>
    </location>
</feature>
<dbReference type="PANTHER" id="PTHR46890:SF48">
    <property type="entry name" value="RNA-DIRECTED DNA POLYMERASE"/>
    <property type="match status" value="1"/>
</dbReference>
<dbReference type="PANTHER" id="PTHR46890">
    <property type="entry name" value="NON-LTR RETROLELEMENT REVERSE TRANSCRIPTASE-LIKE PROTEIN-RELATED"/>
    <property type="match status" value="1"/>
</dbReference>
<evidence type="ECO:0000313" key="2">
    <source>
        <dbReference type="EMBL" id="CAA7043010.1"/>
    </source>
</evidence>